<keyword evidence="1" id="KW-0472">Membrane</keyword>
<reference evidence="2 3" key="1">
    <citation type="journal article" date="2021" name="Hortic Res">
        <title>Chromosome-scale assembly of the Dendrobium chrysotoxum genome enhances the understanding of orchid evolution.</title>
        <authorList>
            <person name="Zhang Y."/>
            <person name="Zhang G.Q."/>
            <person name="Zhang D."/>
            <person name="Liu X.D."/>
            <person name="Xu X.Y."/>
            <person name="Sun W.H."/>
            <person name="Yu X."/>
            <person name="Zhu X."/>
            <person name="Wang Z.W."/>
            <person name="Zhao X."/>
            <person name="Zhong W.Y."/>
            <person name="Chen H."/>
            <person name="Yin W.L."/>
            <person name="Huang T."/>
            <person name="Niu S.C."/>
            <person name="Liu Z.J."/>
        </authorList>
    </citation>
    <scope>NUCLEOTIDE SEQUENCE [LARGE SCALE GENOMIC DNA]</scope>
    <source>
        <strain evidence="2">Lindl</strain>
    </source>
</reference>
<accession>A0AAV7HHH2</accession>
<dbReference type="EMBL" id="JAGFBR010000005">
    <property type="protein sequence ID" value="KAH0467488.1"/>
    <property type="molecule type" value="Genomic_DNA"/>
</dbReference>
<evidence type="ECO:0000256" key="1">
    <source>
        <dbReference type="SAM" id="Phobius"/>
    </source>
</evidence>
<protein>
    <submittedName>
        <fullName evidence="2">Uncharacterized protein</fullName>
    </submittedName>
</protein>
<evidence type="ECO:0000313" key="2">
    <source>
        <dbReference type="EMBL" id="KAH0467488.1"/>
    </source>
</evidence>
<name>A0AAV7HHH2_DENCH</name>
<dbReference type="AlphaFoldDB" id="A0AAV7HHH2"/>
<gene>
    <name evidence="2" type="ORF">IEQ34_004726</name>
</gene>
<dbReference type="Proteomes" id="UP000775213">
    <property type="component" value="Unassembled WGS sequence"/>
</dbReference>
<keyword evidence="3" id="KW-1185">Reference proteome</keyword>
<keyword evidence="1" id="KW-1133">Transmembrane helix</keyword>
<keyword evidence="1" id="KW-0812">Transmembrane</keyword>
<evidence type="ECO:0000313" key="3">
    <source>
        <dbReference type="Proteomes" id="UP000775213"/>
    </source>
</evidence>
<feature type="transmembrane region" description="Helical" evidence="1">
    <location>
        <begin position="28"/>
        <end position="52"/>
    </location>
</feature>
<proteinExistence type="predicted"/>
<sequence>MDVYLLAKLNCTYFTARSRKNCPLNFRAIWIFIPLKMLTVFGYSNISSLCLADKMARLATLRYLIIMNLPNPTSLRRD</sequence>
<organism evidence="2 3">
    <name type="scientific">Dendrobium chrysotoxum</name>
    <name type="common">Orchid</name>
    <dbReference type="NCBI Taxonomy" id="161865"/>
    <lineage>
        <taxon>Eukaryota</taxon>
        <taxon>Viridiplantae</taxon>
        <taxon>Streptophyta</taxon>
        <taxon>Embryophyta</taxon>
        <taxon>Tracheophyta</taxon>
        <taxon>Spermatophyta</taxon>
        <taxon>Magnoliopsida</taxon>
        <taxon>Liliopsida</taxon>
        <taxon>Asparagales</taxon>
        <taxon>Orchidaceae</taxon>
        <taxon>Epidendroideae</taxon>
        <taxon>Malaxideae</taxon>
        <taxon>Dendrobiinae</taxon>
        <taxon>Dendrobium</taxon>
    </lineage>
</organism>
<comment type="caution">
    <text evidence="2">The sequence shown here is derived from an EMBL/GenBank/DDBJ whole genome shotgun (WGS) entry which is preliminary data.</text>
</comment>